<dbReference type="InterPro" id="IPR004170">
    <property type="entry name" value="WWE_dom"/>
</dbReference>
<dbReference type="Proteomes" id="UP000654075">
    <property type="component" value="Unassembled WGS sequence"/>
</dbReference>
<evidence type="ECO:0000313" key="3">
    <source>
        <dbReference type="Proteomes" id="UP000654075"/>
    </source>
</evidence>
<organism evidence="2 3">
    <name type="scientific">Polarella glacialis</name>
    <name type="common">Dinoflagellate</name>
    <dbReference type="NCBI Taxonomy" id="89957"/>
    <lineage>
        <taxon>Eukaryota</taxon>
        <taxon>Sar</taxon>
        <taxon>Alveolata</taxon>
        <taxon>Dinophyceae</taxon>
        <taxon>Suessiales</taxon>
        <taxon>Suessiaceae</taxon>
        <taxon>Polarella</taxon>
    </lineage>
</organism>
<name>A0A813G8V5_POLGL</name>
<dbReference type="InterPro" id="IPR037197">
    <property type="entry name" value="WWE_dom_sf"/>
</dbReference>
<feature type="domain" description="WWE" evidence="1">
    <location>
        <begin position="29"/>
        <end position="112"/>
    </location>
</feature>
<sequence>MSVDFDAMTAVVNLHRTGAVLELERRTAGMGASIRADACRGRATWEWCASSSGNGAWAQYGRAESVILDAAFQNKRSEVSLTIGAAISTYRVDLELMVQVNSRTGYRRLVRRRIQP</sequence>
<evidence type="ECO:0000313" key="2">
    <source>
        <dbReference type="EMBL" id="CAE8623159.1"/>
    </source>
</evidence>
<dbReference type="AlphaFoldDB" id="A0A813G8V5"/>
<dbReference type="SUPFAM" id="SSF117839">
    <property type="entry name" value="WWE domain"/>
    <property type="match status" value="1"/>
</dbReference>
<keyword evidence="3" id="KW-1185">Reference proteome</keyword>
<dbReference type="InterPro" id="IPR018123">
    <property type="entry name" value="WWE-dom_subgr"/>
</dbReference>
<dbReference type="SMART" id="SM00678">
    <property type="entry name" value="WWE"/>
    <property type="match status" value="1"/>
</dbReference>
<protein>
    <recommendedName>
        <fullName evidence="1">WWE domain-containing protein</fullName>
    </recommendedName>
</protein>
<dbReference type="PROSITE" id="PS50918">
    <property type="entry name" value="WWE"/>
    <property type="match status" value="1"/>
</dbReference>
<dbReference type="EMBL" id="CAJNNV010028123">
    <property type="protein sequence ID" value="CAE8623159.1"/>
    <property type="molecule type" value="Genomic_DNA"/>
</dbReference>
<dbReference type="Pfam" id="PF02825">
    <property type="entry name" value="WWE"/>
    <property type="match status" value="1"/>
</dbReference>
<dbReference type="Gene3D" id="3.30.720.50">
    <property type="match status" value="1"/>
</dbReference>
<reference evidence="2" key="1">
    <citation type="submission" date="2021-02" db="EMBL/GenBank/DDBJ databases">
        <authorList>
            <person name="Dougan E. K."/>
            <person name="Rhodes N."/>
            <person name="Thang M."/>
            <person name="Chan C."/>
        </authorList>
    </citation>
    <scope>NUCLEOTIDE SEQUENCE</scope>
</reference>
<gene>
    <name evidence="2" type="ORF">PGLA1383_LOCUS40457</name>
</gene>
<evidence type="ECO:0000259" key="1">
    <source>
        <dbReference type="PROSITE" id="PS50918"/>
    </source>
</evidence>
<comment type="caution">
    <text evidence="2">The sequence shown here is derived from an EMBL/GenBank/DDBJ whole genome shotgun (WGS) entry which is preliminary data.</text>
</comment>
<accession>A0A813G8V5</accession>
<dbReference type="GO" id="GO:0008270">
    <property type="term" value="F:zinc ion binding"/>
    <property type="evidence" value="ECO:0007669"/>
    <property type="project" value="InterPro"/>
</dbReference>
<proteinExistence type="predicted"/>